<organism evidence="18 19">
    <name type="scientific">Lucifera butyrica</name>
    <dbReference type="NCBI Taxonomy" id="1351585"/>
    <lineage>
        <taxon>Bacteria</taxon>
        <taxon>Bacillati</taxon>
        <taxon>Bacillota</taxon>
        <taxon>Negativicutes</taxon>
        <taxon>Veillonellales</taxon>
        <taxon>Veillonellaceae</taxon>
        <taxon>Lucifera</taxon>
    </lineage>
</organism>
<dbReference type="PANTHER" id="PTHR21071:SF4">
    <property type="entry name" value="UDP-N-ACETYLENOLPYRUVOYLGLUCOSAMINE REDUCTASE"/>
    <property type="match status" value="1"/>
</dbReference>
<sequence length="310" mass="33066">MVKSDLYEKLKIALLSVIPPGRIRFQEPMTLHTTFQIGGPADFLVFPNSIHEVAAALDLARQHGIAVTVLGNGSNVLVLDHGIRGMVIKFGNEMGYIRHNGNGTKVIAGAGALLSDVSSYAAQHHLSGLEFAIGIPGSIGGAVFMNAGAYEGEISQVVDAVTGVCPDGSIKRFTYAEIDFGYRHSIFQDNDCTICEVELALCDGIHQDIHCKMGEYTAKRQTKQPIEMPSAGSTFKRPPGYFAGTLIEQAGLKGLQIGGAQVSLKHAGFVVNAGGATAQDVLALIKEIQHRVNDQFGVLLQPEVRIIGEA</sequence>
<evidence type="ECO:0000256" key="15">
    <source>
        <dbReference type="ARBA" id="ARBA00048914"/>
    </source>
</evidence>
<feature type="active site" description="Proton donor" evidence="16">
    <location>
        <position position="233"/>
    </location>
</feature>
<dbReference type="Proteomes" id="UP000277811">
    <property type="component" value="Unassembled WGS sequence"/>
</dbReference>
<proteinExistence type="inferred from homology"/>
<evidence type="ECO:0000256" key="14">
    <source>
        <dbReference type="ARBA" id="ARBA00023316"/>
    </source>
</evidence>
<dbReference type="Pfam" id="PF01565">
    <property type="entry name" value="FAD_binding_4"/>
    <property type="match status" value="1"/>
</dbReference>
<dbReference type="AlphaFoldDB" id="A0A498RBV6"/>
<evidence type="ECO:0000256" key="6">
    <source>
        <dbReference type="ARBA" id="ARBA00022618"/>
    </source>
</evidence>
<keyword evidence="14 16" id="KW-0961">Cell wall biogenesis/degradation</keyword>
<comment type="pathway">
    <text evidence="4 16">Cell wall biogenesis; peptidoglycan biosynthesis.</text>
</comment>
<dbReference type="InterPro" id="IPR036635">
    <property type="entry name" value="MurB_C_sf"/>
</dbReference>
<dbReference type="InterPro" id="IPR036318">
    <property type="entry name" value="FAD-bd_PCMH-like_sf"/>
</dbReference>
<feature type="active site" evidence="16">
    <location>
        <position position="183"/>
    </location>
</feature>
<comment type="subcellular location">
    <subcellularLocation>
        <location evidence="3 16">Cytoplasm</location>
    </subcellularLocation>
</comment>
<accession>A0A498RBV6</accession>
<dbReference type="InterPro" id="IPR016169">
    <property type="entry name" value="FAD-bd_PCMH_sub2"/>
</dbReference>
<evidence type="ECO:0000256" key="10">
    <source>
        <dbReference type="ARBA" id="ARBA00022960"/>
    </source>
</evidence>
<evidence type="ECO:0000256" key="16">
    <source>
        <dbReference type="HAMAP-Rule" id="MF_00037"/>
    </source>
</evidence>
<keyword evidence="12 16" id="KW-0560">Oxidoreductase</keyword>
<evidence type="ECO:0000313" key="18">
    <source>
        <dbReference type="EMBL" id="VBB08729.1"/>
    </source>
</evidence>
<dbReference type="InterPro" id="IPR011601">
    <property type="entry name" value="MurB_C"/>
</dbReference>
<dbReference type="GO" id="GO:0008360">
    <property type="term" value="P:regulation of cell shape"/>
    <property type="evidence" value="ECO:0007669"/>
    <property type="project" value="UniProtKB-KW"/>
</dbReference>
<keyword evidence="9 16" id="KW-0521">NADP</keyword>
<keyword evidence="7 16" id="KW-0285">Flavoprotein</keyword>
<dbReference type="OrthoDB" id="9804753at2"/>
<dbReference type="Gene3D" id="3.90.78.10">
    <property type="entry name" value="UDP-N-acetylenolpyruvoylglucosamine reductase, C-terminal domain"/>
    <property type="match status" value="1"/>
</dbReference>
<evidence type="ECO:0000259" key="17">
    <source>
        <dbReference type="PROSITE" id="PS51387"/>
    </source>
</evidence>
<evidence type="ECO:0000256" key="3">
    <source>
        <dbReference type="ARBA" id="ARBA00004496"/>
    </source>
</evidence>
<feature type="active site" evidence="16">
    <location>
        <position position="303"/>
    </location>
</feature>
<evidence type="ECO:0000256" key="2">
    <source>
        <dbReference type="ARBA" id="ARBA00003921"/>
    </source>
</evidence>
<dbReference type="GO" id="GO:0009252">
    <property type="term" value="P:peptidoglycan biosynthetic process"/>
    <property type="evidence" value="ECO:0007669"/>
    <property type="project" value="UniProtKB-UniRule"/>
</dbReference>
<dbReference type="GO" id="GO:0071949">
    <property type="term" value="F:FAD binding"/>
    <property type="evidence" value="ECO:0007669"/>
    <property type="project" value="InterPro"/>
</dbReference>
<evidence type="ECO:0000256" key="12">
    <source>
        <dbReference type="ARBA" id="ARBA00023002"/>
    </source>
</evidence>
<keyword evidence="19" id="KW-1185">Reference proteome</keyword>
<comment type="cofactor">
    <cofactor evidence="1 16">
        <name>FAD</name>
        <dbReference type="ChEBI" id="CHEBI:57692"/>
    </cofactor>
</comment>
<dbReference type="GO" id="GO:0071555">
    <property type="term" value="P:cell wall organization"/>
    <property type="evidence" value="ECO:0007669"/>
    <property type="project" value="UniProtKB-KW"/>
</dbReference>
<evidence type="ECO:0000256" key="7">
    <source>
        <dbReference type="ARBA" id="ARBA00022630"/>
    </source>
</evidence>
<dbReference type="SUPFAM" id="SSF56194">
    <property type="entry name" value="Uridine diphospho-N-Acetylenolpyruvylglucosamine reductase, MurB, C-terminal domain"/>
    <property type="match status" value="1"/>
</dbReference>
<evidence type="ECO:0000256" key="8">
    <source>
        <dbReference type="ARBA" id="ARBA00022827"/>
    </source>
</evidence>
<feature type="domain" description="FAD-binding PCMH-type" evidence="17">
    <location>
        <begin position="36"/>
        <end position="204"/>
    </location>
</feature>
<evidence type="ECO:0000256" key="5">
    <source>
        <dbReference type="ARBA" id="ARBA00022490"/>
    </source>
</evidence>
<dbReference type="InterPro" id="IPR016166">
    <property type="entry name" value="FAD-bd_PCMH"/>
</dbReference>
<dbReference type="GO" id="GO:0051301">
    <property type="term" value="P:cell division"/>
    <property type="evidence" value="ECO:0007669"/>
    <property type="project" value="UniProtKB-KW"/>
</dbReference>
<dbReference type="UniPathway" id="UPA00219"/>
<dbReference type="PANTHER" id="PTHR21071">
    <property type="entry name" value="UDP-N-ACETYLENOLPYRUVOYLGLUCOSAMINE REDUCTASE"/>
    <property type="match status" value="1"/>
</dbReference>
<dbReference type="InterPro" id="IPR006094">
    <property type="entry name" value="Oxid_FAD_bind_N"/>
</dbReference>
<dbReference type="InterPro" id="IPR003170">
    <property type="entry name" value="MurB"/>
</dbReference>
<name>A0A498RBV6_9FIRM</name>
<dbReference type="EC" id="1.3.1.98" evidence="16"/>
<dbReference type="Gene3D" id="3.30.465.10">
    <property type="match status" value="1"/>
</dbReference>
<dbReference type="GO" id="GO:0008762">
    <property type="term" value="F:UDP-N-acetylmuramate dehydrogenase activity"/>
    <property type="evidence" value="ECO:0007669"/>
    <property type="project" value="UniProtKB-UniRule"/>
</dbReference>
<comment type="catalytic activity">
    <reaction evidence="15 16">
        <text>UDP-N-acetyl-alpha-D-muramate + NADP(+) = UDP-N-acetyl-3-O-(1-carboxyvinyl)-alpha-D-glucosamine + NADPH + H(+)</text>
        <dbReference type="Rhea" id="RHEA:12248"/>
        <dbReference type="ChEBI" id="CHEBI:15378"/>
        <dbReference type="ChEBI" id="CHEBI:57783"/>
        <dbReference type="ChEBI" id="CHEBI:58349"/>
        <dbReference type="ChEBI" id="CHEBI:68483"/>
        <dbReference type="ChEBI" id="CHEBI:70757"/>
        <dbReference type="EC" id="1.3.1.98"/>
    </reaction>
</comment>
<keyword evidence="13 16" id="KW-0131">Cell cycle</keyword>
<gene>
    <name evidence="16" type="primary">murB</name>
    <name evidence="18" type="ORF">LUCI_4007</name>
</gene>
<dbReference type="NCBIfam" id="TIGR00179">
    <property type="entry name" value="murB"/>
    <property type="match status" value="1"/>
</dbReference>
<keyword evidence="5 16" id="KW-0963">Cytoplasm</keyword>
<evidence type="ECO:0000256" key="1">
    <source>
        <dbReference type="ARBA" id="ARBA00001974"/>
    </source>
</evidence>
<evidence type="ECO:0000313" key="19">
    <source>
        <dbReference type="Proteomes" id="UP000277811"/>
    </source>
</evidence>
<evidence type="ECO:0000256" key="11">
    <source>
        <dbReference type="ARBA" id="ARBA00022984"/>
    </source>
</evidence>
<evidence type="ECO:0000256" key="9">
    <source>
        <dbReference type="ARBA" id="ARBA00022857"/>
    </source>
</evidence>
<comment type="similarity">
    <text evidence="16">Belongs to the MurB family.</text>
</comment>
<dbReference type="Pfam" id="PF02873">
    <property type="entry name" value="MurB_C"/>
    <property type="match status" value="1"/>
</dbReference>
<dbReference type="GO" id="GO:0005829">
    <property type="term" value="C:cytosol"/>
    <property type="evidence" value="ECO:0007669"/>
    <property type="project" value="TreeGrafter"/>
</dbReference>
<keyword evidence="6 16" id="KW-0132">Cell division</keyword>
<evidence type="ECO:0000256" key="4">
    <source>
        <dbReference type="ARBA" id="ARBA00004752"/>
    </source>
</evidence>
<reference evidence="18 19" key="1">
    <citation type="submission" date="2018-06" db="EMBL/GenBank/DDBJ databases">
        <authorList>
            <person name="Strepis N."/>
        </authorList>
    </citation>
    <scope>NUCLEOTIDE SEQUENCE [LARGE SCALE GENOMIC DNA]</scope>
    <source>
        <strain evidence="18">LUCI</strain>
    </source>
</reference>
<keyword evidence="8 16" id="KW-0274">FAD</keyword>
<dbReference type="InterPro" id="IPR016167">
    <property type="entry name" value="FAD-bd_PCMH_sub1"/>
</dbReference>
<dbReference type="EMBL" id="UPPP01000094">
    <property type="protein sequence ID" value="VBB08729.1"/>
    <property type="molecule type" value="Genomic_DNA"/>
</dbReference>
<dbReference type="SUPFAM" id="SSF56176">
    <property type="entry name" value="FAD-binding/transporter-associated domain-like"/>
    <property type="match status" value="1"/>
</dbReference>
<protein>
    <recommendedName>
        <fullName evidence="16">UDP-N-acetylenolpyruvoylglucosamine reductase</fullName>
        <ecNumber evidence="16">1.3.1.98</ecNumber>
    </recommendedName>
    <alternativeName>
        <fullName evidence="16">UDP-N-acetylmuramate dehydrogenase</fullName>
    </alternativeName>
</protein>
<dbReference type="HAMAP" id="MF_00037">
    <property type="entry name" value="MurB"/>
    <property type="match status" value="1"/>
</dbReference>
<dbReference type="Gene3D" id="3.30.43.10">
    <property type="entry name" value="Uridine Diphospho-n-acetylenolpyruvylglucosamine Reductase, domain 2"/>
    <property type="match status" value="1"/>
</dbReference>
<keyword evidence="11 16" id="KW-0573">Peptidoglycan synthesis</keyword>
<comment type="function">
    <text evidence="2 16">Cell wall formation.</text>
</comment>
<dbReference type="PROSITE" id="PS51387">
    <property type="entry name" value="FAD_PCMH"/>
    <property type="match status" value="1"/>
</dbReference>
<keyword evidence="10 16" id="KW-0133">Cell shape</keyword>
<dbReference type="NCBIfam" id="NF010480">
    <property type="entry name" value="PRK13905.1"/>
    <property type="match status" value="1"/>
</dbReference>
<evidence type="ECO:0000256" key="13">
    <source>
        <dbReference type="ARBA" id="ARBA00023306"/>
    </source>
</evidence>